<comment type="caution">
    <text evidence="1">The sequence shown here is derived from an EMBL/GenBank/DDBJ whole genome shotgun (WGS) entry which is preliminary data.</text>
</comment>
<proteinExistence type="predicted"/>
<name>A0A6L6G7Q2_STRUB</name>
<sequence length="95" mass="11262">MEKNTLPSLEEKYQHFSQIQAQFAETLENYQQNYQDFVQLRAFYGSDDWYESRQTPNDADAFSILSEDTLYNLFVEHSGLLEKMLDQSAKMYKSL</sequence>
<dbReference type="InterPro" id="IPR025384">
    <property type="entry name" value="DUF4298"/>
</dbReference>
<evidence type="ECO:0000313" key="1">
    <source>
        <dbReference type="EMBL" id="MTD01248.1"/>
    </source>
</evidence>
<gene>
    <name evidence="1" type="ORF">GKS16_02970</name>
</gene>
<organism evidence="1 2">
    <name type="scientific">Streptococcus uberis</name>
    <dbReference type="NCBI Taxonomy" id="1349"/>
    <lineage>
        <taxon>Bacteria</taxon>
        <taxon>Bacillati</taxon>
        <taxon>Bacillota</taxon>
        <taxon>Bacilli</taxon>
        <taxon>Lactobacillales</taxon>
        <taxon>Streptococcaceae</taxon>
        <taxon>Streptococcus</taxon>
    </lineage>
</organism>
<accession>A0A6L6G7Q2</accession>
<dbReference type="RefSeq" id="WP_012657766.1">
    <property type="nucleotide sequence ID" value="NZ_BAABQA010000005.1"/>
</dbReference>
<reference evidence="1 2" key="1">
    <citation type="submission" date="2019-11" db="EMBL/GenBank/DDBJ databases">
        <title>Streptococcus uberis isolated from clinical mastitis cases on a southeastern Queensland dairy.</title>
        <authorList>
            <person name="Workentine M.L."/>
            <person name="Price R."/>
            <person name="Olchowy T."/>
        </authorList>
    </citation>
    <scope>NUCLEOTIDE SEQUENCE [LARGE SCALE GENOMIC DNA]</scope>
    <source>
        <strain evidence="1 2">OLC4459-A17</strain>
    </source>
</reference>
<dbReference type="AlphaFoldDB" id="A0A6L6G7Q2"/>
<dbReference type="Pfam" id="PF14131">
    <property type="entry name" value="DUF4298"/>
    <property type="match status" value="1"/>
</dbReference>
<protein>
    <submittedName>
        <fullName evidence="1">DUF4298 domain-containing protein</fullName>
    </submittedName>
</protein>
<dbReference type="OMA" id="ICEHNDL"/>
<dbReference type="Proteomes" id="UP000483839">
    <property type="component" value="Unassembled WGS sequence"/>
</dbReference>
<dbReference type="EMBL" id="WLXI01000027">
    <property type="protein sequence ID" value="MTD01248.1"/>
    <property type="molecule type" value="Genomic_DNA"/>
</dbReference>
<evidence type="ECO:0000313" key="2">
    <source>
        <dbReference type="Proteomes" id="UP000483839"/>
    </source>
</evidence>